<sequence length="260" mass="30016">MSKRDDVQKYYTWSSIIKKIVSYSFIINAIGALLSIITSERFLLITIVVQLIATFVNIVLGWIDDNIIFPNAERTRRKSNIDNSFDINTTIDMTDGYYNNKLSPSVEKFLLNNFESIYFTINIAKKMVLNEAIKVLISLSVLFIAFNVFAGTEMLLLIFQLVFSGTYILGLASLLIFISQINRLYEDFYHSLITENHYSDKKTIRLLSLSAEYEIIKGSHRIKLSSKIFNQLNPTLSSQWDSLQKESLFYKSGRKNETQY</sequence>
<name>A0A2T0W8V7_9LACT</name>
<dbReference type="Proteomes" id="UP000238205">
    <property type="component" value="Unassembled WGS sequence"/>
</dbReference>
<dbReference type="EMBL" id="PVTO01000006">
    <property type="protein sequence ID" value="PRY83128.1"/>
    <property type="molecule type" value="Genomic_DNA"/>
</dbReference>
<protein>
    <submittedName>
        <fullName evidence="2">Uncharacterized protein</fullName>
    </submittedName>
</protein>
<keyword evidence="1" id="KW-0812">Transmembrane</keyword>
<dbReference type="RefSeq" id="WP_106191993.1">
    <property type="nucleotide sequence ID" value="NZ_PVTO01000006.1"/>
</dbReference>
<keyword evidence="1" id="KW-1133">Transmembrane helix</keyword>
<keyword evidence="3" id="KW-1185">Reference proteome</keyword>
<comment type="caution">
    <text evidence="2">The sequence shown here is derived from an EMBL/GenBank/DDBJ whole genome shotgun (WGS) entry which is preliminary data.</text>
</comment>
<evidence type="ECO:0000313" key="3">
    <source>
        <dbReference type="Proteomes" id="UP000238205"/>
    </source>
</evidence>
<evidence type="ECO:0000313" key="2">
    <source>
        <dbReference type="EMBL" id="PRY83128.1"/>
    </source>
</evidence>
<feature type="transmembrane region" description="Helical" evidence="1">
    <location>
        <begin position="156"/>
        <end position="178"/>
    </location>
</feature>
<feature type="transmembrane region" description="Helical" evidence="1">
    <location>
        <begin position="43"/>
        <end position="63"/>
    </location>
</feature>
<dbReference type="AlphaFoldDB" id="A0A2T0W8V7"/>
<accession>A0A2T0W8V7</accession>
<feature type="transmembrane region" description="Helical" evidence="1">
    <location>
        <begin position="20"/>
        <end position="37"/>
    </location>
</feature>
<proteinExistence type="predicted"/>
<organism evidence="2 3">
    <name type="scientific">Alkalibacterium olivapovliticus</name>
    <dbReference type="NCBI Taxonomy" id="99907"/>
    <lineage>
        <taxon>Bacteria</taxon>
        <taxon>Bacillati</taxon>
        <taxon>Bacillota</taxon>
        <taxon>Bacilli</taxon>
        <taxon>Lactobacillales</taxon>
        <taxon>Carnobacteriaceae</taxon>
        <taxon>Alkalibacterium</taxon>
    </lineage>
</organism>
<keyword evidence="1" id="KW-0472">Membrane</keyword>
<gene>
    <name evidence="2" type="ORF">CLV38_10633</name>
</gene>
<reference evidence="2 3" key="1">
    <citation type="submission" date="2018-03" db="EMBL/GenBank/DDBJ databases">
        <title>Genomic Encyclopedia of Archaeal and Bacterial Type Strains, Phase II (KMG-II): from individual species to whole genera.</title>
        <authorList>
            <person name="Goeker M."/>
        </authorList>
    </citation>
    <scope>NUCLEOTIDE SEQUENCE [LARGE SCALE GENOMIC DNA]</scope>
    <source>
        <strain evidence="2 3">DSM 13175</strain>
    </source>
</reference>
<dbReference type="OrthoDB" id="8097020at2"/>
<evidence type="ECO:0000256" key="1">
    <source>
        <dbReference type="SAM" id="Phobius"/>
    </source>
</evidence>
<feature type="transmembrane region" description="Helical" evidence="1">
    <location>
        <begin position="132"/>
        <end position="150"/>
    </location>
</feature>